<organism evidence="1 2">
    <name type="scientific">Gallintestinimicrobium propionicum</name>
    <dbReference type="NCBI Taxonomy" id="2981770"/>
    <lineage>
        <taxon>Bacteria</taxon>
        <taxon>Bacillati</taxon>
        <taxon>Bacillota</taxon>
        <taxon>Clostridia</taxon>
        <taxon>Lachnospirales</taxon>
        <taxon>Lachnospiraceae</taxon>
        <taxon>Gallintestinimicrobium</taxon>
    </lineage>
</organism>
<dbReference type="RefSeq" id="WP_147365806.1">
    <property type="nucleotide sequence ID" value="NZ_JAJEQF010000018.1"/>
</dbReference>
<dbReference type="Gene3D" id="3.40.50.300">
    <property type="entry name" value="P-loop containing nucleotide triphosphate hydrolases"/>
    <property type="match status" value="1"/>
</dbReference>
<accession>A0AAE3AXA5</accession>
<evidence type="ECO:0000313" key="2">
    <source>
        <dbReference type="Proteomes" id="UP001199355"/>
    </source>
</evidence>
<proteinExistence type="predicted"/>
<keyword evidence="2" id="KW-1185">Reference proteome</keyword>
<comment type="caution">
    <text evidence="1">The sequence shown here is derived from an EMBL/GenBank/DDBJ whole genome shotgun (WGS) entry which is preliminary data.</text>
</comment>
<evidence type="ECO:0000313" key="1">
    <source>
        <dbReference type="EMBL" id="MCC2167722.1"/>
    </source>
</evidence>
<dbReference type="Gene3D" id="3.40.50.10850">
    <property type="entry name" value="Ntrc-like two-domain protein"/>
    <property type="match status" value="1"/>
</dbReference>
<dbReference type="InterPro" id="IPR027417">
    <property type="entry name" value="P-loop_NTPase"/>
</dbReference>
<name>A0AAE3AXA5_9FIRM</name>
<dbReference type="Proteomes" id="UP001199355">
    <property type="component" value="Unassembled WGS sequence"/>
</dbReference>
<dbReference type="EMBL" id="JAJEQF010000018">
    <property type="protein sequence ID" value="MCC2167722.1"/>
    <property type="molecule type" value="Genomic_DNA"/>
</dbReference>
<reference evidence="1 2" key="1">
    <citation type="submission" date="2021-10" db="EMBL/GenBank/DDBJ databases">
        <title>Anaerobic single-cell dispensing facilitates the cultivation of human gut bacteria.</title>
        <authorList>
            <person name="Afrizal A."/>
        </authorList>
    </citation>
    <scope>NUCLEOTIDE SEQUENCE [LARGE SCALE GENOMIC DNA]</scope>
    <source>
        <strain evidence="1 2">CLA-AA-H244</strain>
    </source>
</reference>
<evidence type="ECO:0008006" key="3">
    <source>
        <dbReference type="Google" id="ProtNLM"/>
    </source>
</evidence>
<protein>
    <recommendedName>
        <fullName evidence="3">Flp pilus assembly protein, ATPase CpaE</fullName>
    </recommendedName>
</protein>
<dbReference type="AlphaFoldDB" id="A0AAE3AXA5"/>
<gene>
    <name evidence="1" type="ORF">LKD45_08460</name>
</gene>
<sequence length="332" mass="37809">MNRRTLAICDPEEAYACRLMDALSRREDFPFEVLAFTGAERLQDSLARKPVQILLIAQGLFREEMKDWVRHVILLQEEENSPVQELPCVSKYSSVLRIAKKVTETAMQTEKLPFLQTVGKACVYGFYTPVGRSLQTTLALTMGQLLAANKRVLYLNFECCAGLTEMLGKQADNTEFASLLYYLQESKEQFLGRLYQAAECINGMDFILPASCGYDLYGIAREEWRRLLDLLDDGQYDVILLDLSDGVQGLFDVLRRCTRIYTIVREDGFAAAKLAQYRETLERTDYSDVWERSKKLKLPFFCQLPKDIGNLSSGELAEYTKKVLDADEQGGV</sequence>
<dbReference type="SUPFAM" id="SSF52540">
    <property type="entry name" value="P-loop containing nucleoside triphosphate hydrolases"/>
    <property type="match status" value="1"/>
</dbReference>